<dbReference type="EMBL" id="BARS01014361">
    <property type="protein sequence ID" value="GAF92635.1"/>
    <property type="molecule type" value="Genomic_DNA"/>
</dbReference>
<sequence>ITVLKGKCEQRVFPTPNGPQVQHKEKDHYNGKVLEVIALDMPYIVVMCHETRGSRNDTLDLRQVEIMALTPK</sequence>
<feature type="non-terminal residue" evidence="1">
    <location>
        <position position="1"/>
    </location>
</feature>
<dbReference type="AlphaFoldDB" id="X0UVZ5"/>
<proteinExistence type="predicted"/>
<protein>
    <submittedName>
        <fullName evidence="1">Uncharacterized protein</fullName>
    </submittedName>
</protein>
<feature type="non-terminal residue" evidence="1">
    <location>
        <position position="72"/>
    </location>
</feature>
<comment type="caution">
    <text evidence="1">The sequence shown here is derived from an EMBL/GenBank/DDBJ whole genome shotgun (WGS) entry which is preliminary data.</text>
</comment>
<organism evidence="1">
    <name type="scientific">marine sediment metagenome</name>
    <dbReference type="NCBI Taxonomy" id="412755"/>
    <lineage>
        <taxon>unclassified sequences</taxon>
        <taxon>metagenomes</taxon>
        <taxon>ecological metagenomes</taxon>
    </lineage>
</organism>
<evidence type="ECO:0000313" key="1">
    <source>
        <dbReference type="EMBL" id="GAF92635.1"/>
    </source>
</evidence>
<accession>X0UVZ5</accession>
<gene>
    <name evidence="1" type="ORF">S01H1_24271</name>
</gene>
<reference evidence="1" key="1">
    <citation type="journal article" date="2014" name="Front. Microbiol.">
        <title>High frequency of phylogenetically diverse reductive dehalogenase-homologous genes in deep subseafloor sedimentary metagenomes.</title>
        <authorList>
            <person name="Kawai M."/>
            <person name="Futagami T."/>
            <person name="Toyoda A."/>
            <person name="Takaki Y."/>
            <person name="Nishi S."/>
            <person name="Hori S."/>
            <person name="Arai W."/>
            <person name="Tsubouchi T."/>
            <person name="Morono Y."/>
            <person name="Uchiyama I."/>
            <person name="Ito T."/>
            <person name="Fujiyama A."/>
            <person name="Inagaki F."/>
            <person name="Takami H."/>
        </authorList>
    </citation>
    <scope>NUCLEOTIDE SEQUENCE</scope>
    <source>
        <strain evidence="1">Expedition CK06-06</strain>
    </source>
</reference>
<name>X0UVZ5_9ZZZZ</name>